<reference evidence="1 2" key="1">
    <citation type="submission" date="2023-08" db="EMBL/GenBank/DDBJ databases">
        <title>Comparative genomics and taxonomic characterization of three novel marine species of genus Marivirga.</title>
        <authorList>
            <person name="Muhammad N."/>
            <person name="Kim S.-G."/>
        </authorList>
    </citation>
    <scope>NUCLEOTIDE SEQUENCE [LARGE SCALE GENOMIC DNA]</scope>
    <source>
        <strain evidence="1 2">BDSF4-3</strain>
    </source>
</reference>
<accession>A0AA51NBB5</accession>
<organism evidence="1 2">
    <name type="scientific">Marivirga salinarum</name>
    <dbReference type="NCBI Taxonomy" id="3059078"/>
    <lineage>
        <taxon>Bacteria</taxon>
        <taxon>Pseudomonadati</taxon>
        <taxon>Bacteroidota</taxon>
        <taxon>Cytophagia</taxon>
        <taxon>Cytophagales</taxon>
        <taxon>Marivirgaceae</taxon>
        <taxon>Marivirga</taxon>
    </lineage>
</organism>
<dbReference type="KEGG" id="msaa:QYS49_32285"/>
<name>A0AA51NBB5_9BACT</name>
<evidence type="ECO:0000313" key="1">
    <source>
        <dbReference type="EMBL" id="WMN12072.1"/>
    </source>
</evidence>
<protein>
    <submittedName>
        <fullName evidence="1">Uncharacterized protein</fullName>
    </submittedName>
</protein>
<dbReference type="EMBL" id="CP129971">
    <property type="protein sequence ID" value="WMN12072.1"/>
    <property type="molecule type" value="Genomic_DNA"/>
</dbReference>
<keyword evidence="2" id="KW-1185">Reference proteome</keyword>
<gene>
    <name evidence="1" type="ORF">QYS49_32285</name>
</gene>
<evidence type="ECO:0000313" key="2">
    <source>
        <dbReference type="Proteomes" id="UP001230496"/>
    </source>
</evidence>
<proteinExistence type="predicted"/>
<dbReference type="RefSeq" id="WP_308349901.1">
    <property type="nucleotide sequence ID" value="NZ_CP129971.1"/>
</dbReference>
<dbReference type="AlphaFoldDB" id="A0AA51NBB5"/>
<dbReference type="Proteomes" id="UP001230496">
    <property type="component" value="Chromosome"/>
</dbReference>
<sequence length="90" mass="10582">MKENEPEILDYTGIIGYLAQEMGDRYWFPLYQYLSKKPELLKSFTGFILNHETIIIHLGKQHIAIEYTGKERTGKLNKKSTTHFYVMITP</sequence>